<name>A0A915D3Y0_9BILA</name>
<accession>A0A915D3Y0</accession>
<dbReference type="InterPro" id="IPR011989">
    <property type="entry name" value="ARM-like"/>
</dbReference>
<reference evidence="4" key="1">
    <citation type="submission" date="2022-11" db="UniProtKB">
        <authorList>
            <consortium name="WormBaseParasite"/>
        </authorList>
    </citation>
    <scope>IDENTIFICATION</scope>
</reference>
<proteinExistence type="predicted"/>
<evidence type="ECO:0000259" key="2">
    <source>
        <dbReference type="Pfam" id="PF12348"/>
    </source>
</evidence>
<feature type="domain" description="CLASP N-terminal" evidence="2">
    <location>
        <begin position="52"/>
        <end position="145"/>
    </location>
</feature>
<sequence length="145" mass="16135">MNPSSSRAGMNTPKRGGSAVSAGSITDEQFRAAFEAVEHVRINSSSSKELLSEFQKHCAILENTNNDWSKRNKSLQALRSLMMQNAAENHEFVNQCYQIVGAALSVSVKDLRSQVCREACITIAYFCTKMGTNFWKVAELVLQRL</sequence>
<organism evidence="3 4">
    <name type="scientific">Ditylenchus dipsaci</name>
    <dbReference type="NCBI Taxonomy" id="166011"/>
    <lineage>
        <taxon>Eukaryota</taxon>
        <taxon>Metazoa</taxon>
        <taxon>Ecdysozoa</taxon>
        <taxon>Nematoda</taxon>
        <taxon>Chromadorea</taxon>
        <taxon>Rhabditida</taxon>
        <taxon>Tylenchina</taxon>
        <taxon>Tylenchomorpha</taxon>
        <taxon>Sphaerularioidea</taxon>
        <taxon>Anguinidae</taxon>
        <taxon>Anguininae</taxon>
        <taxon>Ditylenchus</taxon>
    </lineage>
</organism>
<dbReference type="Proteomes" id="UP000887574">
    <property type="component" value="Unplaced"/>
</dbReference>
<evidence type="ECO:0000313" key="4">
    <source>
        <dbReference type="WBParaSite" id="jg15658"/>
    </source>
</evidence>
<dbReference type="Pfam" id="PF12348">
    <property type="entry name" value="CLASP_N"/>
    <property type="match status" value="1"/>
</dbReference>
<dbReference type="Gene3D" id="1.25.10.10">
    <property type="entry name" value="Leucine-rich Repeat Variant"/>
    <property type="match status" value="1"/>
</dbReference>
<dbReference type="InterPro" id="IPR024395">
    <property type="entry name" value="CLASP_N_dom"/>
</dbReference>
<protein>
    <submittedName>
        <fullName evidence="4">CLASP N-terminal domain-containing protein</fullName>
    </submittedName>
</protein>
<dbReference type="AlphaFoldDB" id="A0A915D3Y0"/>
<dbReference type="WBParaSite" id="jg15658">
    <property type="protein sequence ID" value="jg15658"/>
    <property type="gene ID" value="jg15658"/>
</dbReference>
<evidence type="ECO:0000256" key="1">
    <source>
        <dbReference type="SAM" id="MobiDB-lite"/>
    </source>
</evidence>
<keyword evidence="3" id="KW-1185">Reference proteome</keyword>
<feature type="region of interest" description="Disordered" evidence="1">
    <location>
        <begin position="1"/>
        <end position="22"/>
    </location>
</feature>
<evidence type="ECO:0000313" key="3">
    <source>
        <dbReference type="Proteomes" id="UP000887574"/>
    </source>
</evidence>